<organism evidence="2 3">
    <name type="scientific">Blastococcus haudaquaticus</name>
    <dbReference type="NCBI Taxonomy" id="1938745"/>
    <lineage>
        <taxon>Bacteria</taxon>
        <taxon>Bacillati</taxon>
        <taxon>Actinomycetota</taxon>
        <taxon>Actinomycetes</taxon>
        <taxon>Geodermatophilales</taxon>
        <taxon>Geodermatophilaceae</taxon>
        <taxon>Blastococcus</taxon>
    </lineage>
</organism>
<keyword evidence="3" id="KW-1185">Reference proteome</keyword>
<dbReference type="EMBL" id="OCNK01000001">
    <property type="protein sequence ID" value="SOD93305.1"/>
    <property type="molecule type" value="Genomic_DNA"/>
</dbReference>
<dbReference type="PRINTS" id="PR00111">
    <property type="entry name" value="ABHYDROLASE"/>
</dbReference>
<feature type="domain" description="AB hydrolase-1" evidence="1">
    <location>
        <begin position="27"/>
        <end position="144"/>
    </location>
</feature>
<dbReference type="Gene3D" id="3.40.50.1820">
    <property type="entry name" value="alpha/beta hydrolase"/>
    <property type="match status" value="1"/>
</dbReference>
<dbReference type="OrthoDB" id="8957634at2"/>
<accession>A0A286GCP4</accession>
<proteinExistence type="predicted"/>
<feature type="domain" description="AB hydrolase-1" evidence="1">
    <location>
        <begin position="205"/>
        <end position="274"/>
    </location>
</feature>
<dbReference type="PANTHER" id="PTHR43433">
    <property type="entry name" value="HYDROLASE, ALPHA/BETA FOLD FAMILY PROTEIN"/>
    <property type="match status" value="1"/>
</dbReference>
<dbReference type="GO" id="GO:0046503">
    <property type="term" value="P:glycerolipid catabolic process"/>
    <property type="evidence" value="ECO:0007669"/>
    <property type="project" value="TreeGrafter"/>
</dbReference>
<sequence length="295" mass="31035">MTDEAIQRVQVGDIEIAYETFGRREDPPVLLVMGLATQMIGWPDEFCRQLADRGHFVVRFDNRDIGLSTHLDAAGAPDVLAIMGGDVSSVAYGLPDLATDTVGLLDALGLDRVHLVGASMGGMVAQLVAVQAPERVRSLTSIMSTTGAPGVGAPADVAVPVLLAPAATDREGAIQRVIDTYRVIGSPGFEFDEAALRDRAGLSFDRAHDPAGVARQLAAILTTHDRTPDLAQLDVPTLVIHGSQDTLVDVSGGRATAAAIPGAELLVVDGMGHDLPREMWPEILDRISALIARAG</sequence>
<dbReference type="Pfam" id="PF00561">
    <property type="entry name" value="Abhydrolase_1"/>
    <property type="match status" value="2"/>
</dbReference>
<dbReference type="RefSeq" id="WP_097182132.1">
    <property type="nucleotide sequence ID" value="NZ_OCNK01000001.1"/>
</dbReference>
<gene>
    <name evidence="2" type="ORF">SAMN06272739_0259</name>
</gene>
<evidence type="ECO:0000259" key="1">
    <source>
        <dbReference type="Pfam" id="PF00561"/>
    </source>
</evidence>
<dbReference type="GO" id="GO:0004806">
    <property type="term" value="F:triacylglycerol lipase activity"/>
    <property type="evidence" value="ECO:0007669"/>
    <property type="project" value="TreeGrafter"/>
</dbReference>
<dbReference type="SUPFAM" id="SSF53474">
    <property type="entry name" value="alpha/beta-Hydrolases"/>
    <property type="match status" value="1"/>
</dbReference>
<dbReference type="InterPro" id="IPR050471">
    <property type="entry name" value="AB_hydrolase"/>
</dbReference>
<protein>
    <submittedName>
        <fullName evidence="2">Pimeloyl-ACP methyl ester carboxylesterase</fullName>
    </submittedName>
</protein>
<name>A0A286GCP4_9ACTN</name>
<evidence type="ECO:0000313" key="2">
    <source>
        <dbReference type="EMBL" id="SOD93305.1"/>
    </source>
</evidence>
<dbReference type="PANTHER" id="PTHR43433:SF5">
    <property type="entry name" value="AB HYDROLASE-1 DOMAIN-CONTAINING PROTEIN"/>
    <property type="match status" value="1"/>
</dbReference>
<reference evidence="3" key="1">
    <citation type="submission" date="2017-09" db="EMBL/GenBank/DDBJ databases">
        <authorList>
            <person name="Varghese N."/>
            <person name="Submissions S."/>
        </authorList>
    </citation>
    <scope>NUCLEOTIDE SEQUENCE [LARGE SCALE GENOMIC DNA]</scope>
    <source>
        <strain evidence="3">DSM 44270</strain>
    </source>
</reference>
<evidence type="ECO:0000313" key="3">
    <source>
        <dbReference type="Proteomes" id="UP000219482"/>
    </source>
</evidence>
<dbReference type="InterPro" id="IPR000073">
    <property type="entry name" value="AB_hydrolase_1"/>
</dbReference>
<dbReference type="Proteomes" id="UP000219482">
    <property type="component" value="Unassembled WGS sequence"/>
</dbReference>
<dbReference type="AlphaFoldDB" id="A0A286GCP4"/>
<dbReference type="InterPro" id="IPR029058">
    <property type="entry name" value="AB_hydrolase_fold"/>
</dbReference>